<dbReference type="OrthoDB" id="8300214at2759"/>
<proteinExistence type="predicted"/>
<dbReference type="GO" id="GO:0008757">
    <property type="term" value="F:S-adenosylmethionine-dependent methyltransferase activity"/>
    <property type="evidence" value="ECO:0007669"/>
    <property type="project" value="InterPro"/>
</dbReference>
<dbReference type="Gene3D" id="3.40.50.150">
    <property type="entry name" value="Vaccinia Virus protein VP39"/>
    <property type="match status" value="1"/>
</dbReference>
<keyword evidence="3" id="KW-1185">Reference proteome</keyword>
<dbReference type="SUPFAM" id="SSF53335">
    <property type="entry name" value="S-adenosyl-L-methionine-dependent methyltransferases"/>
    <property type="match status" value="1"/>
</dbReference>
<name>A0A1J1ITY0_9DIPT</name>
<sequence length="235" mass="27511">MEELLQFLSLSVPIKFKNVFGFDVSEKMLKFARENYGNDVTKFHQFDINQMEYFSNDLLLEKCGIKYQSADIVTSFLCLQWIKDLKKAFYYIGKLIKPGGFLVMNMAKNVPALTEAYIEVSQREKYLQFKSDAKVPIFSLKDVEDPCRMLNELLKDANFDVKFLECVALSKDFENRSNFHDMIKSVYTLSPRMSKEMQNEFYIDLFDCMETSIDQSNGGYVFSYDYLYLIAVKND</sequence>
<dbReference type="EMBL" id="CVRI01000057">
    <property type="protein sequence ID" value="CRL01985.1"/>
    <property type="molecule type" value="Genomic_DNA"/>
</dbReference>
<accession>A0A1J1ITY0</accession>
<dbReference type="Pfam" id="PF08241">
    <property type="entry name" value="Methyltransf_11"/>
    <property type="match status" value="1"/>
</dbReference>
<organism evidence="2 3">
    <name type="scientific">Clunio marinus</name>
    <dbReference type="NCBI Taxonomy" id="568069"/>
    <lineage>
        <taxon>Eukaryota</taxon>
        <taxon>Metazoa</taxon>
        <taxon>Ecdysozoa</taxon>
        <taxon>Arthropoda</taxon>
        <taxon>Hexapoda</taxon>
        <taxon>Insecta</taxon>
        <taxon>Pterygota</taxon>
        <taxon>Neoptera</taxon>
        <taxon>Endopterygota</taxon>
        <taxon>Diptera</taxon>
        <taxon>Nematocera</taxon>
        <taxon>Chironomoidea</taxon>
        <taxon>Chironomidae</taxon>
        <taxon>Clunio</taxon>
    </lineage>
</organism>
<dbReference type="Proteomes" id="UP000183832">
    <property type="component" value="Unassembled WGS sequence"/>
</dbReference>
<reference evidence="2 3" key="1">
    <citation type="submission" date="2015-04" db="EMBL/GenBank/DDBJ databases">
        <authorList>
            <person name="Syromyatnikov M.Y."/>
            <person name="Popov V.N."/>
        </authorList>
    </citation>
    <scope>NUCLEOTIDE SEQUENCE [LARGE SCALE GENOMIC DNA]</scope>
</reference>
<evidence type="ECO:0000259" key="1">
    <source>
        <dbReference type="Pfam" id="PF08241"/>
    </source>
</evidence>
<dbReference type="InterPro" id="IPR013216">
    <property type="entry name" value="Methyltransf_11"/>
</dbReference>
<evidence type="ECO:0000313" key="2">
    <source>
        <dbReference type="EMBL" id="CRL01985.1"/>
    </source>
</evidence>
<feature type="domain" description="Methyltransferase type 11" evidence="1">
    <location>
        <begin position="16"/>
        <end position="104"/>
    </location>
</feature>
<evidence type="ECO:0000313" key="3">
    <source>
        <dbReference type="Proteomes" id="UP000183832"/>
    </source>
</evidence>
<protein>
    <submittedName>
        <fullName evidence="2">CLUMA_CG015312, isoform A</fullName>
    </submittedName>
</protein>
<dbReference type="PANTHER" id="PTHR43861">
    <property type="entry name" value="TRANS-ACONITATE 2-METHYLTRANSFERASE-RELATED"/>
    <property type="match status" value="1"/>
</dbReference>
<dbReference type="PANTHER" id="PTHR43861:SF1">
    <property type="entry name" value="TRANS-ACONITATE 2-METHYLTRANSFERASE"/>
    <property type="match status" value="1"/>
</dbReference>
<dbReference type="STRING" id="568069.A0A1J1ITY0"/>
<dbReference type="CDD" id="cd02440">
    <property type="entry name" value="AdoMet_MTases"/>
    <property type="match status" value="1"/>
</dbReference>
<dbReference type="AlphaFoldDB" id="A0A1J1ITY0"/>
<gene>
    <name evidence="2" type="ORF">CLUMA_CG015312</name>
</gene>
<dbReference type="InterPro" id="IPR029063">
    <property type="entry name" value="SAM-dependent_MTases_sf"/>
</dbReference>